<name>A0ABS8A196_9FLAO</name>
<dbReference type="Pfam" id="PF13426">
    <property type="entry name" value="PAS_9"/>
    <property type="match status" value="1"/>
</dbReference>
<dbReference type="PRINTS" id="PR00344">
    <property type="entry name" value="BCTRLSENSOR"/>
</dbReference>
<keyword evidence="3" id="KW-0597">Phosphoprotein</keyword>
<dbReference type="Gene3D" id="3.30.565.10">
    <property type="entry name" value="Histidine kinase-like ATPase, C-terminal domain"/>
    <property type="match status" value="1"/>
</dbReference>
<dbReference type="SMART" id="SM00091">
    <property type="entry name" value="PAS"/>
    <property type="match status" value="3"/>
</dbReference>
<keyword evidence="5" id="KW-0418">Kinase</keyword>
<dbReference type="InterPro" id="IPR013767">
    <property type="entry name" value="PAS_fold"/>
</dbReference>
<dbReference type="RefSeq" id="WP_225688706.1">
    <property type="nucleotide sequence ID" value="NZ_JAERSE020000003.1"/>
</dbReference>
<dbReference type="CDD" id="cd00082">
    <property type="entry name" value="HisKA"/>
    <property type="match status" value="1"/>
</dbReference>
<evidence type="ECO:0000256" key="2">
    <source>
        <dbReference type="ARBA" id="ARBA00012438"/>
    </source>
</evidence>
<dbReference type="SMART" id="SM00388">
    <property type="entry name" value="HisKA"/>
    <property type="match status" value="1"/>
</dbReference>
<evidence type="ECO:0000256" key="1">
    <source>
        <dbReference type="ARBA" id="ARBA00000085"/>
    </source>
</evidence>
<dbReference type="SUPFAM" id="SSF55874">
    <property type="entry name" value="ATPase domain of HSP90 chaperone/DNA topoisomerase II/histidine kinase"/>
    <property type="match status" value="1"/>
</dbReference>
<sequence length="620" mass="70769">MTEPENTERLVSENEALKRRVEELTDFIENGSMPLHWVNGEGVIIWANQAELNLLGYQKEEYIGFPIQNFHADSEVIENLLNKLSNYETVQDFPARLKCKNGDIKYVSISSNVFQQDNKFIHTRCFTKDITELVLEEKRKSEYQQKLIENEERLRLAITASNLGTWDLDFTTGIMQISSEMQTMLGIDFDRDDSGIILNYVYPDDKKAVSDFVSKLKHGKVIGPFDFVCRFLKSRNIMIWIKVQGTTYMNLENEIQRMIGCVLDITDIKNSEEKNAKLVSIVNSSYDAIVSKTLNGIVSSWNAAAEDMFGYDAKDMLGQPILRIIPEDRLEEEDFILERMRAGEPINHFETKRITKIGKLLDVSLTISPIRNESGEITGISKIVRDISEKKQEERRKNDFVSMVSHELKTPLTSILLCAQAMQRNFQNGNIDLGNKLAQRIEIQSKRMTSMIQDFLSLARIGEGKIQLRFEQFQLLGLIEEVVDEARYISNKHVIKINCNDSFEVLADRDKIGQVLTNLLSNAVKYSPRGGTVIIGCEKIDEGNINIYVSDQGVGISKSDQKKLFNRFFRVEKEEIAHISGFGIGLFIVAEVLHYHNTNIQVESTIGEGSKFHFILENKG</sequence>
<dbReference type="PROSITE" id="PS50109">
    <property type="entry name" value="HIS_KIN"/>
    <property type="match status" value="1"/>
</dbReference>
<accession>A0ABS8A196</accession>
<keyword evidence="4" id="KW-0808">Transferase</keyword>
<dbReference type="InterPro" id="IPR001610">
    <property type="entry name" value="PAC"/>
</dbReference>
<dbReference type="Gene3D" id="3.30.450.20">
    <property type="entry name" value="PAS domain"/>
    <property type="match status" value="3"/>
</dbReference>
<dbReference type="EMBL" id="JAERSE020000003">
    <property type="protein sequence ID" value="MCA6067761.1"/>
    <property type="molecule type" value="Genomic_DNA"/>
</dbReference>
<dbReference type="PROSITE" id="PS50113">
    <property type="entry name" value="PAC"/>
    <property type="match status" value="2"/>
</dbReference>
<evidence type="ECO:0000256" key="4">
    <source>
        <dbReference type="ARBA" id="ARBA00022679"/>
    </source>
</evidence>
<feature type="domain" description="PAC" evidence="8">
    <location>
        <begin position="347"/>
        <end position="399"/>
    </location>
</feature>
<protein>
    <recommendedName>
        <fullName evidence="2">histidine kinase</fullName>
        <ecNumber evidence="2">2.7.13.3</ecNumber>
    </recommendedName>
</protein>
<dbReference type="InterPro" id="IPR036097">
    <property type="entry name" value="HisK_dim/P_sf"/>
</dbReference>
<dbReference type="Pfam" id="PF00512">
    <property type="entry name" value="HisKA"/>
    <property type="match status" value="1"/>
</dbReference>
<feature type="domain" description="PAS" evidence="7">
    <location>
        <begin position="274"/>
        <end position="343"/>
    </location>
</feature>
<dbReference type="InterPro" id="IPR052162">
    <property type="entry name" value="Sensor_kinase/Photoreceptor"/>
</dbReference>
<dbReference type="Proteomes" id="UP000618240">
    <property type="component" value="Unassembled WGS sequence"/>
</dbReference>
<dbReference type="PROSITE" id="PS50112">
    <property type="entry name" value="PAS"/>
    <property type="match status" value="2"/>
</dbReference>
<evidence type="ECO:0000256" key="5">
    <source>
        <dbReference type="ARBA" id="ARBA00022777"/>
    </source>
</evidence>
<dbReference type="InterPro" id="IPR004358">
    <property type="entry name" value="Sig_transdc_His_kin-like_C"/>
</dbReference>
<feature type="domain" description="Histidine kinase" evidence="6">
    <location>
        <begin position="403"/>
        <end position="620"/>
    </location>
</feature>
<proteinExistence type="predicted"/>
<dbReference type="InterPro" id="IPR000700">
    <property type="entry name" value="PAS-assoc_C"/>
</dbReference>
<keyword evidence="10" id="KW-1185">Reference proteome</keyword>
<dbReference type="SUPFAM" id="SSF55785">
    <property type="entry name" value="PYP-like sensor domain (PAS domain)"/>
    <property type="match status" value="3"/>
</dbReference>
<evidence type="ECO:0000259" key="7">
    <source>
        <dbReference type="PROSITE" id="PS50112"/>
    </source>
</evidence>
<dbReference type="InterPro" id="IPR003594">
    <property type="entry name" value="HATPase_dom"/>
</dbReference>
<dbReference type="NCBIfam" id="TIGR00229">
    <property type="entry name" value="sensory_box"/>
    <property type="match status" value="2"/>
</dbReference>
<dbReference type="InterPro" id="IPR000014">
    <property type="entry name" value="PAS"/>
</dbReference>
<dbReference type="SMART" id="SM00086">
    <property type="entry name" value="PAC"/>
    <property type="match status" value="3"/>
</dbReference>
<dbReference type="InterPro" id="IPR005467">
    <property type="entry name" value="His_kinase_dom"/>
</dbReference>
<dbReference type="InterPro" id="IPR035965">
    <property type="entry name" value="PAS-like_dom_sf"/>
</dbReference>
<dbReference type="Pfam" id="PF00989">
    <property type="entry name" value="PAS"/>
    <property type="match status" value="1"/>
</dbReference>
<feature type="domain" description="PAC" evidence="8">
    <location>
        <begin position="225"/>
        <end position="277"/>
    </location>
</feature>
<evidence type="ECO:0000256" key="3">
    <source>
        <dbReference type="ARBA" id="ARBA00022553"/>
    </source>
</evidence>
<dbReference type="InterPro" id="IPR003661">
    <property type="entry name" value="HisK_dim/P_dom"/>
</dbReference>
<dbReference type="PANTHER" id="PTHR43304:SF1">
    <property type="entry name" value="PAC DOMAIN-CONTAINING PROTEIN"/>
    <property type="match status" value="1"/>
</dbReference>
<dbReference type="CDD" id="cd00130">
    <property type="entry name" value="PAS"/>
    <property type="match status" value="3"/>
</dbReference>
<gene>
    <name evidence="9" type="ORF">JI747_011270</name>
</gene>
<evidence type="ECO:0000259" key="6">
    <source>
        <dbReference type="PROSITE" id="PS50109"/>
    </source>
</evidence>
<dbReference type="InterPro" id="IPR036890">
    <property type="entry name" value="HATPase_C_sf"/>
</dbReference>
<evidence type="ECO:0000313" key="9">
    <source>
        <dbReference type="EMBL" id="MCA6067761.1"/>
    </source>
</evidence>
<dbReference type="PANTHER" id="PTHR43304">
    <property type="entry name" value="PHYTOCHROME-LIKE PROTEIN CPH1"/>
    <property type="match status" value="1"/>
</dbReference>
<dbReference type="SMART" id="SM00387">
    <property type="entry name" value="HATPase_c"/>
    <property type="match status" value="1"/>
</dbReference>
<feature type="domain" description="PAS" evidence="7">
    <location>
        <begin position="20"/>
        <end position="64"/>
    </location>
</feature>
<organism evidence="9 10">
    <name type="scientific">Chryseobacterium tagetis</name>
    <dbReference type="NCBI Taxonomy" id="2801334"/>
    <lineage>
        <taxon>Bacteria</taxon>
        <taxon>Pseudomonadati</taxon>
        <taxon>Bacteroidota</taxon>
        <taxon>Flavobacteriia</taxon>
        <taxon>Flavobacteriales</taxon>
        <taxon>Weeksellaceae</taxon>
        <taxon>Chryseobacterium group</taxon>
        <taxon>Chryseobacterium</taxon>
    </lineage>
</organism>
<comment type="catalytic activity">
    <reaction evidence="1">
        <text>ATP + protein L-histidine = ADP + protein N-phospho-L-histidine.</text>
        <dbReference type="EC" id="2.7.13.3"/>
    </reaction>
</comment>
<dbReference type="EC" id="2.7.13.3" evidence="2"/>
<comment type="caution">
    <text evidence="9">The sequence shown here is derived from an EMBL/GenBank/DDBJ whole genome shotgun (WGS) entry which is preliminary data.</text>
</comment>
<dbReference type="SUPFAM" id="SSF47384">
    <property type="entry name" value="Homodimeric domain of signal transducing histidine kinase"/>
    <property type="match status" value="1"/>
</dbReference>
<evidence type="ECO:0000313" key="10">
    <source>
        <dbReference type="Proteomes" id="UP000618240"/>
    </source>
</evidence>
<evidence type="ECO:0000259" key="8">
    <source>
        <dbReference type="PROSITE" id="PS50113"/>
    </source>
</evidence>
<dbReference type="Gene3D" id="1.10.287.130">
    <property type="match status" value="1"/>
</dbReference>
<reference evidence="9 10" key="1">
    <citation type="submission" date="2021-09" db="EMBL/GenBank/DDBJ databases">
        <title>Genome sequencing and assembly of Chryseobacterium sp. RG1.</title>
        <authorList>
            <person name="Chhetri G."/>
        </authorList>
    </citation>
    <scope>NUCLEOTIDE SEQUENCE [LARGE SCALE GENOMIC DNA]</scope>
    <source>
        <strain evidence="9 10">RG1</strain>
    </source>
</reference>
<dbReference type="Pfam" id="PF02518">
    <property type="entry name" value="HATPase_c"/>
    <property type="match status" value="1"/>
</dbReference>